<comment type="caution">
    <text evidence="2">The sequence shown here is derived from an EMBL/GenBank/DDBJ whole genome shotgun (WGS) entry which is preliminary data.</text>
</comment>
<dbReference type="Pfam" id="PF13884">
    <property type="entry name" value="Peptidase_S74"/>
    <property type="match status" value="1"/>
</dbReference>
<dbReference type="RefSeq" id="WP_198840000.1">
    <property type="nucleotide sequence ID" value="NZ_JAEHFJ010000001.1"/>
</dbReference>
<gene>
    <name evidence="2" type="ORF">JBL43_03135</name>
</gene>
<sequence>MKQKLQLLILFLSLGIYTTSFSQGYSGYVNYQGVASNASGEVMAEETITVGIGLRHVIDVGDDYSENHTVTTDTNGVFSLKIGSGTATEGRYYDFEWSNIGVELTVSINGTEIGTTEMQAVPYALSSGYQSHWRDIGTDEFIMIEDDAYRVIISNKLLVEGDMRLQSGAAVNEISTDGTLAGNSDEAIPTEKAIKTYVDNNKGASSINELIDAKSDNDGTDNGSSVFIGVDAGLNDNGTANANVGIGYQALYSNTTGSVNTAIGFKTLYSNITGSYNTANGVFALNKNTSGSQNSANGREALFKNTTGNSNTANGYQSLYENTTGNYNTAIGLSSLKKNKIGYYNTAIGRHALQNTTASYNVAVGNDALNDLTTGSNNIGIGADSQVPSATASHQVRIGNSQITYAGVQVAWTITSDAAWKDDIQPLQYGLDMVTQLKPVDYVRQNNEAKTREIGFVAQDVELLLNKLGYTNTGILTKDDEGRLSLRYNDFIPLLTKSVQELNDKTNALETLYKDLLKRVEVLEKI</sequence>
<proteinExistence type="predicted"/>
<dbReference type="PROSITE" id="PS51688">
    <property type="entry name" value="ICA"/>
    <property type="match status" value="1"/>
</dbReference>
<dbReference type="Proteomes" id="UP000623301">
    <property type="component" value="Unassembled WGS sequence"/>
</dbReference>
<evidence type="ECO:0000313" key="3">
    <source>
        <dbReference type="Proteomes" id="UP000623301"/>
    </source>
</evidence>
<accession>A0ABS0WMM1</accession>
<feature type="domain" description="Peptidase S74" evidence="1">
    <location>
        <begin position="416"/>
        <end position="513"/>
    </location>
</feature>
<name>A0ABS0WMM1_9FLAO</name>
<evidence type="ECO:0000313" key="2">
    <source>
        <dbReference type="EMBL" id="MBJ2173213.1"/>
    </source>
</evidence>
<keyword evidence="3" id="KW-1185">Reference proteome</keyword>
<evidence type="ECO:0000259" key="1">
    <source>
        <dbReference type="PROSITE" id="PS51688"/>
    </source>
</evidence>
<protein>
    <submittedName>
        <fullName evidence="2">Tail fiber domain-containing protein</fullName>
    </submittedName>
</protein>
<organism evidence="2 3">
    <name type="scientific">Aureibaculum flavum</name>
    <dbReference type="NCBI Taxonomy" id="2795986"/>
    <lineage>
        <taxon>Bacteria</taxon>
        <taxon>Pseudomonadati</taxon>
        <taxon>Bacteroidota</taxon>
        <taxon>Flavobacteriia</taxon>
        <taxon>Flavobacteriales</taxon>
        <taxon>Flavobacteriaceae</taxon>
        <taxon>Aureibaculum</taxon>
    </lineage>
</organism>
<reference evidence="2 3" key="1">
    <citation type="submission" date="2020-12" db="EMBL/GenBank/DDBJ databases">
        <title>Aureibaculum luteum sp. nov. and Aureibaculum flavum sp. nov., novel members of the family Flavobacteriaceae isolated from Antarctic intertidal sediments.</title>
        <authorList>
            <person name="He X."/>
            <person name="Zhang X."/>
        </authorList>
    </citation>
    <scope>NUCLEOTIDE SEQUENCE [LARGE SCALE GENOMIC DNA]</scope>
    <source>
        <strain evidence="2 3">A20</strain>
    </source>
</reference>
<dbReference type="EMBL" id="JAEHFJ010000001">
    <property type="protein sequence ID" value="MBJ2173213.1"/>
    <property type="molecule type" value="Genomic_DNA"/>
</dbReference>
<dbReference type="InterPro" id="IPR030392">
    <property type="entry name" value="S74_ICA"/>
</dbReference>